<reference evidence="2" key="1">
    <citation type="journal article" date="2021" name="PeerJ">
        <title>Extensive microbial diversity within the chicken gut microbiome revealed by metagenomics and culture.</title>
        <authorList>
            <person name="Gilroy R."/>
            <person name="Ravi A."/>
            <person name="Getino M."/>
            <person name="Pursley I."/>
            <person name="Horton D.L."/>
            <person name="Alikhan N.F."/>
            <person name="Baker D."/>
            <person name="Gharbi K."/>
            <person name="Hall N."/>
            <person name="Watson M."/>
            <person name="Adriaenssens E.M."/>
            <person name="Foster-Nyarko E."/>
            <person name="Jarju S."/>
            <person name="Secka A."/>
            <person name="Antonio M."/>
            <person name="Oren A."/>
            <person name="Chaudhuri R.R."/>
            <person name="La Ragione R."/>
            <person name="Hildebrand F."/>
            <person name="Pallen M.J."/>
        </authorList>
    </citation>
    <scope>NUCLEOTIDE SEQUENCE</scope>
    <source>
        <strain evidence="2">ChiBcec18-1249</strain>
    </source>
</reference>
<evidence type="ECO:0000313" key="3">
    <source>
        <dbReference type="Proteomes" id="UP000823824"/>
    </source>
</evidence>
<keyword evidence="1" id="KW-0472">Membrane</keyword>
<evidence type="ECO:0000256" key="1">
    <source>
        <dbReference type="SAM" id="Phobius"/>
    </source>
</evidence>
<comment type="caution">
    <text evidence="2">The sequence shown here is derived from an EMBL/GenBank/DDBJ whole genome shotgun (WGS) entry which is preliminary data.</text>
</comment>
<keyword evidence="1" id="KW-1133">Transmembrane helix</keyword>
<dbReference type="EMBL" id="DWZJ01000025">
    <property type="protein sequence ID" value="HJB12736.1"/>
    <property type="molecule type" value="Genomic_DNA"/>
</dbReference>
<sequence>MKTAETKEIEYATLFRKEFGYEKTEAPVHFDQETIKANKQTIKYLFGQVQIVHRGEFSVTEEKAATRYDGTKWTANNGFLMMFLHLAAGAHIMGPFIADGQKASTIKMNPTLSPKDPAFPAWWEQHKSEWEA</sequence>
<proteinExistence type="predicted"/>
<gene>
    <name evidence="2" type="ORF">H9787_03365</name>
</gene>
<keyword evidence="1" id="KW-0812">Transmembrane</keyword>
<feature type="transmembrane region" description="Helical" evidence="1">
    <location>
        <begin position="78"/>
        <end position="98"/>
    </location>
</feature>
<protein>
    <submittedName>
        <fullName evidence="2">Uncharacterized protein</fullName>
    </submittedName>
</protein>
<dbReference type="AlphaFoldDB" id="A0A9D2LI75"/>
<dbReference type="Proteomes" id="UP000823824">
    <property type="component" value="Unassembled WGS sequence"/>
</dbReference>
<reference evidence="2" key="2">
    <citation type="submission" date="2021-04" db="EMBL/GenBank/DDBJ databases">
        <authorList>
            <person name="Gilroy R."/>
        </authorList>
    </citation>
    <scope>NUCLEOTIDE SEQUENCE</scope>
    <source>
        <strain evidence="2">ChiBcec18-1249</strain>
    </source>
</reference>
<organism evidence="2 3">
    <name type="scientific">Candidatus Oscillibacter excrementigallinarum</name>
    <dbReference type="NCBI Taxonomy" id="2838716"/>
    <lineage>
        <taxon>Bacteria</taxon>
        <taxon>Bacillati</taxon>
        <taxon>Bacillota</taxon>
        <taxon>Clostridia</taxon>
        <taxon>Eubacteriales</taxon>
        <taxon>Oscillospiraceae</taxon>
        <taxon>Oscillibacter</taxon>
    </lineage>
</organism>
<accession>A0A9D2LI75</accession>
<evidence type="ECO:0000313" key="2">
    <source>
        <dbReference type="EMBL" id="HJB12736.1"/>
    </source>
</evidence>
<name>A0A9D2LI75_9FIRM</name>